<dbReference type="Pfam" id="PF03932">
    <property type="entry name" value="CutC"/>
    <property type="match status" value="1"/>
</dbReference>
<dbReference type="AlphaFoldDB" id="A0A918GLA5"/>
<evidence type="ECO:0000313" key="3">
    <source>
        <dbReference type="EMBL" id="GGS41098.1"/>
    </source>
</evidence>
<reference evidence="3" key="1">
    <citation type="journal article" date="2014" name="Int. J. Syst. Evol. Microbiol.">
        <title>Complete genome sequence of Corynebacterium casei LMG S-19264T (=DSM 44701T), isolated from a smear-ripened cheese.</title>
        <authorList>
            <consortium name="US DOE Joint Genome Institute (JGI-PGF)"/>
            <person name="Walter F."/>
            <person name="Albersmeier A."/>
            <person name="Kalinowski J."/>
            <person name="Ruckert C."/>
        </authorList>
    </citation>
    <scope>NUCLEOTIDE SEQUENCE</scope>
    <source>
        <strain evidence="3">JCM 3276</strain>
    </source>
</reference>
<dbReference type="InterPro" id="IPR005627">
    <property type="entry name" value="CutC-like"/>
</dbReference>
<evidence type="ECO:0000313" key="4">
    <source>
        <dbReference type="Proteomes" id="UP000660680"/>
    </source>
</evidence>
<proteinExistence type="inferred from homology"/>
<gene>
    <name evidence="3" type="ORF">GCM10010171_39630</name>
</gene>
<name>A0A918GLA5_9PSEU</name>
<evidence type="ECO:0000256" key="2">
    <source>
        <dbReference type="ARBA" id="ARBA00019014"/>
    </source>
</evidence>
<dbReference type="EMBL" id="BMRB01000003">
    <property type="protein sequence ID" value="GGS41098.1"/>
    <property type="molecule type" value="Genomic_DNA"/>
</dbReference>
<keyword evidence="4" id="KW-1185">Reference proteome</keyword>
<accession>A0A918GLA5</accession>
<dbReference type="Proteomes" id="UP000660680">
    <property type="component" value="Unassembled WGS sequence"/>
</dbReference>
<dbReference type="PANTHER" id="PTHR12598">
    <property type="entry name" value="COPPER HOMEOSTASIS PROTEIN CUTC"/>
    <property type="match status" value="1"/>
</dbReference>
<reference evidence="3" key="2">
    <citation type="submission" date="2020-09" db="EMBL/GenBank/DDBJ databases">
        <authorList>
            <person name="Sun Q."/>
            <person name="Ohkuma M."/>
        </authorList>
    </citation>
    <scope>NUCLEOTIDE SEQUENCE</scope>
    <source>
        <strain evidence="3">JCM 3276</strain>
    </source>
</reference>
<comment type="caution">
    <text evidence="3">The sequence shown here is derived from an EMBL/GenBank/DDBJ whole genome shotgun (WGS) entry which is preliminary data.</text>
</comment>
<sequence>MRTPLLEIIALTTEDARAAERGGADRLEVVADMSRDGTTPDAALVAEMRAAVSIPLRVMLRGGAGFTADEAEVERMVEAARALRAAGAEEFVFGFLTPDGEVDLAATSAVVDAVDGCPWTFHRAVDHAGDARKAWADVAGLPGLDTVLTAGSASGLCDGLPVLAARTDWPVAGPRLLAGGGLRHDHVPALRAIGVTAIHAGGLVRRSWDHPVEADRVRVLRSLLDA</sequence>
<dbReference type="InterPro" id="IPR036822">
    <property type="entry name" value="CutC-like_dom_sf"/>
</dbReference>
<dbReference type="RefSeq" id="WP_229787088.1">
    <property type="nucleotide sequence ID" value="NZ_BMRB01000003.1"/>
</dbReference>
<evidence type="ECO:0000256" key="1">
    <source>
        <dbReference type="ARBA" id="ARBA00007768"/>
    </source>
</evidence>
<dbReference type="PANTHER" id="PTHR12598:SF0">
    <property type="entry name" value="COPPER HOMEOSTASIS PROTEIN CUTC HOMOLOG"/>
    <property type="match status" value="1"/>
</dbReference>
<dbReference type="GO" id="GO:0005507">
    <property type="term" value="F:copper ion binding"/>
    <property type="evidence" value="ECO:0007669"/>
    <property type="project" value="TreeGrafter"/>
</dbReference>
<protein>
    <recommendedName>
        <fullName evidence="2">Copper homeostasis protein cutC homolog</fullName>
    </recommendedName>
</protein>
<dbReference type="SUPFAM" id="SSF110395">
    <property type="entry name" value="CutC-like"/>
    <property type="match status" value="1"/>
</dbReference>
<dbReference type="Gene3D" id="3.20.20.380">
    <property type="entry name" value="Copper homeostasis (CutC) domain"/>
    <property type="match status" value="1"/>
</dbReference>
<organism evidence="3 4">
    <name type="scientific">Actinokineospora fastidiosa</name>
    <dbReference type="NCBI Taxonomy" id="1816"/>
    <lineage>
        <taxon>Bacteria</taxon>
        <taxon>Bacillati</taxon>
        <taxon>Actinomycetota</taxon>
        <taxon>Actinomycetes</taxon>
        <taxon>Pseudonocardiales</taxon>
        <taxon>Pseudonocardiaceae</taxon>
        <taxon>Actinokineospora</taxon>
    </lineage>
</organism>
<comment type="similarity">
    <text evidence="1">Belongs to the CutC family.</text>
</comment>